<gene>
    <name evidence="3" type="ORF">RM764_31590</name>
</gene>
<dbReference type="SUPFAM" id="SSF53474">
    <property type="entry name" value="alpha/beta-Hydrolases"/>
    <property type="match status" value="1"/>
</dbReference>
<feature type="domain" description="Thioesterase" evidence="2">
    <location>
        <begin position="13"/>
        <end position="238"/>
    </location>
</feature>
<dbReference type="InterPro" id="IPR029058">
    <property type="entry name" value="AB_hydrolase_fold"/>
</dbReference>
<dbReference type="InterPro" id="IPR001031">
    <property type="entry name" value="Thioesterase"/>
</dbReference>
<accession>A0ABU2U2R7</accession>
<sequence length="249" mass="27311">MSGIVTRPTTEVRLFGFHHAGGSSALFHPWRRLLPEGWELRALDAPGHGTRMRHQPIDDLDALLADFLDVVPPEPEVPYAFFGHSMGGIVAYELTRRLIAEGRVPPVWLGVSACRAPGTPLTAHRHTLDDEGLRRGIAELGGTPAQLLDNPALWEIFGRLIRCDLRLVETWRSSPGPPLRVPLTVFGGRDDVSPPPEQLAGWTGRSSAFLGMRMFDGGHFYFGADPQPLLTHVVRDVRTAVDAAAQRVG</sequence>
<dbReference type="EMBL" id="JAVREY010000054">
    <property type="protein sequence ID" value="MDT0467489.1"/>
    <property type="molecule type" value="Genomic_DNA"/>
</dbReference>
<dbReference type="GO" id="GO:0016787">
    <property type="term" value="F:hydrolase activity"/>
    <property type="evidence" value="ECO:0007669"/>
    <property type="project" value="UniProtKB-KW"/>
</dbReference>
<dbReference type="Proteomes" id="UP001183809">
    <property type="component" value="Unassembled WGS sequence"/>
</dbReference>
<evidence type="ECO:0000256" key="1">
    <source>
        <dbReference type="ARBA" id="ARBA00007169"/>
    </source>
</evidence>
<evidence type="ECO:0000313" key="4">
    <source>
        <dbReference type="Proteomes" id="UP001183809"/>
    </source>
</evidence>
<dbReference type="Gene3D" id="3.40.50.1820">
    <property type="entry name" value="alpha/beta hydrolase"/>
    <property type="match status" value="1"/>
</dbReference>
<dbReference type="InterPro" id="IPR012223">
    <property type="entry name" value="TEII"/>
</dbReference>
<keyword evidence="4" id="KW-1185">Reference proteome</keyword>
<evidence type="ECO:0000313" key="3">
    <source>
        <dbReference type="EMBL" id="MDT0467489.1"/>
    </source>
</evidence>
<proteinExistence type="inferred from homology"/>
<dbReference type="PANTHER" id="PTHR11487">
    <property type="entry name" value="THIOESTERASE"/>
    <property type="match status" value="1"/>
</dbReference>
<protein>
    <submittedName>
        <fullName evidence="3">Alpha/beta fold hydrolase</fullName>
    </submittedName>
</protein>
<dbReference type="PANTHER" id="PTHR11487:SF0">
    <property type="entry name" value="S-ACYL FATTY ACID SYNTHASE THIOESTERASE, MEDIUM CHAIN"/>
    <property type="match status" value="1"/>
</dbReference>
<keyword evidence="3" id="KW-0378">Hydrolase</keyword>
<evidence type="ECO:0000259" key="2">
    <source>
        <dbReference type="Pfam" id="PF00975"/>
    </source>
</evidence>
<dbReference type="RefSeq" id="WP_311698951.1">
    <property type="nucleotide sequence ID" value="NZ_JAVREY010000054.1"/>
</dbReference>
<dbReference type="Pfam" id="PF00975">
    <property type="entry name" value="Thioesterase"/>
    <property type="match status" value="1"/>
</dbReference>
<comment type="caution">
    <text evidence="3">The sequence shown here is derived from an EMBL/GenBank/DDBJ whole genome shotgun (WGS) entry which is preliminary data.</text>
</comment>
<comment type="similarity">
    <text evidence="1">Belongs to the thioesterase family.</text>
</comment>
<organism evidence="3 4">
    <name type="scientific">Streptomyces gibsoniae</name>
    <dbReference type="NCBI Taxonomy" id="3075529"/>
    <lineage>
        <taxon>Bacteria</taxon>
        <taxon>Bacillati</taxon>
        <taxon>Actinomycetota</taxon>
        <taxon>Actinomycetes</taxon>
        <taxon>Kitasatosporales</taxon>
        <taxon>Streptomycetaceae</taxon>
        <taxon>Streptomyces</taxon>
    </lineage>
</organism>
<name>A0ABU2U2R7_9ACTN</name>
<reference evidence="4" key="1">
    <citation type="submission" date="2023-07" db="EMBL/GenBank/DDBJ databases">
        <title>30 novel species of actinomycetes from the DSMZ collection.</title>
        <authorList>
            <person name="Nouioui I."/>
        </authorList>
    </citation>
    <scope>NUCLEOTIDE SEQUENCE [LARGE SCALE GENOMIC DNA]</scope>
    <source>
        <strain evidence="4">DSM 41699</strain>
    </source>
</reference>